<keyword evidence="3" id="KW-0732">Signal</keyword>
<dbReference type="CDD" id="cd00146">
    <property type="entry name" value="PKD"/>
    <property type="match status" value="1"/>
</dbReference>
<accession>A0ABX8BBW1</accession>
<protein>
    <submittedName>
        <fullName evidence="5">SpoIIE family protein phosphatase</fullName>
    </submittedName>
</protein>
<evidence type="ECO:0000313" key="5">
    <source>
        <dbReference type="EMBL" id="QUW04156.1"/>
    </source>
</evidence>
<dbReference type="SMART" id="SM00331">
    <property type="entry name" value="PP2C_SIG"/>
    <property type="match status" value="1"/>
</dbReference>
<keyword evidence="2" id="KW-0472">Membrane</keyword>
<dbReference type="RefSeq" id="WP_211430045.1">
    <property type="nucleotide sequence ID" value="NZ_CP072649.1"/>
</dbReference>
<feature type="chain" id="PRO_5046091512" evidence="3">
    <location>
        <begin position="32"/>
        <end position="1090"/>
    </location>
</feature>
<evidence type="ECO:0000313" key="6">
    <source>
        <dbReference type="Proteomes" id="UP000676506"/>
    </source>
</evidence>
<evidence type="ECO:0000256" key="2">
    <source>
        <dbReference type="SAM" id="Phobius"/>
    </source>
</evidence>
<dbReference type="InterPro" id="IPR001932">
    <property type="entry name" value="PPM-type_phosphatase-like_dom"/>
</dbReference>
<feature type="domain" description="PPM-type phosphatase" evidence="4">
    <location>
        <begin position="865"/>
        <end position="1089"/>
    </location>
</feature>
<organism evidence="5 6">
    <name type="scientific">Chloracidobacterium validum</name>
    <dbReference type="NCBI Taxonomy" id="2821543"/>
    <lineage>
        <taxon>Bacteria</taxon>
        <taxon>Pseudomonadati</taxon>
        <taxon>Acidobacteriota</taxon>
        <taxon>Terriglobia</taxon>
        <taxon>Terriglobales</taxon>
        <taxon>Acidobacteriaceae</taxon>
        <taxon>Chloracidobacterium</taxon>
    </lineage>
</organism>
<sequence>MKGRLARPVRPIRRLLSLLVILLVSATSASALDPNKALTQYTRRVWTTREGLPLAAIFSIAQTRDGYLWVGTHEGLARFDGITFTVFNRRNTPALTNNRITALCAAPDGALWIGTGGDRFFSSGGVRGGGIFRYAQGQWQSFSMANGLPDDIINALTLDTAGTLWIGTAGGLVAFDGQRFTHYATRDGLPNLHVAALLPDRRGGLWVGTRDGLAYLQNGQLETVGLRNHTVQALHEDPSGRFWVGTQTQLFCRRSPGEDFTPSPVPGPISDIQTDRDGNVWITSYNYGVARIHGETVERFTSPPQPGLDVAPFGVHKQSLCLLTGREGELWIGTGRGLYCFQDGAITPIGEMEGLLGRYAYPILCDTYPILRDRADAIWVGTGEGGLSRIEQGKVVAVWNKRQGLPADDVLALCEDHAGTLWIGSSAGLTRKTGDRFTTYGPADGLTGTPVRVIHEEPDGSLWLGAGTTLCRFADGTFKALGPADGYPVPDAQVLAIARDRDGVLWIGTNRGLVRRQGQTFTLLGQADGLPHPSAKYFHQDADGTLWIGTAGGLARFTNGRFTALTTRHGLFDDNIHAIFADAQGRFWMSSNLGIFAVPRAELIACADGRQPRVNCRVFGVLDGMRDAEANGSRQPAGCQAPDGSLWFPTANGIAVIQPAKLPYNAIPPPILIEGLTADGAPPATADGTLSVNTQTVEIRYTAPSFLVPERLTFSYRLLGLNQTWQSAGARRVVYFTGLAPGRYTFQVQAFNNDGVASLAPAEVSFSIPAPWHKTYLAYAVYGLLALGLVFGGVRWRLAALRRLALRLEQTVAARTAEMYRQQDALRQQRDEIERKNAEILDGLNYAKQIQEALLPRLDQLTAALPNTFVVYAPRNIVSGDFYWLRELDDNTILVAVGDCTGHGVAGALLSMIGMTLLNQVIQEGNTEPAQVLERLHLGIRHALQQDAGLKTAQDGMDIGLCRIERAHGRIKFSGARFRLHLVTPTGDLLTTKGDVKSIGGRQREAYRTFTQHDVSYANGAMLYLLTDGLTDQKGPTGERYGSRRVGALLQRLANLPPADQAKRIVEAITAFRGDEAQLDDVTVVGMRLG</sequence>
<dbReference type="InterPro" id="IPR013783">
    <property type="entry name" value="Ig-like_fold"/>
</dbReference>
<dbReference type="Pfam" id="PF07495">
    <property type="entry name" value="Y_Y_Y"/>
    <property type="match status" value="1"/>
</dbReference>
<dbReference type="InterPro" id="IPR015943">
    <property type="entry name" value="WD40/YVTN_repeat-like_dom_sf"/>
</dbReference>
<keyword evidence="2" id="KW-1133">Transmembrane helix</keyword>
<dbReference type="InterPro" id="IPR052016">
    <property type="entry name" value="Bact_Sigma-Reg"/>
</dbReference>
<keyword evidence="1" id="KW-0378">Hydrolase</keyword>
<dbReference type="Proteomes" id="UP000676506">
    <property type="component" value="Chromosome 2"/>
</dbReference>
<dbReference type="InterPro" id="IPR036457">
    <property type="entry name" value="PPM-type-like_dom_sf"/>
</dbReference>
<dbReference type="InterPro" id="IPR011110">
    <property type="entry name" value="Reg_prop"/>
</dbReference>
<dbReference type="Pfam" id="PF07228">
    <property type="entry name" value="SpoIIE"/>
    <property type="match status" value="1"/>
</dbReference>
<dbReference type="Gene3D" id="3.60.40.10">
    <property type="entry name" value="PPM-type phosphatase domain"/>
    <property type="match status" value="1"/>
</dbReference>
<feature type="transmembrane region" description="Helical" evidence="2">
    <location>
        <begin position="776"/>
        <end position="798"/>
    </location>
</feature>
<dbReference type="InterPro" id="IPR011123">
    <property type="entry name" value="Y_Y_Y"/>
</dbReference>
<dbReference type="Gene3D" id="2.60.40.10">
    <property type="entry name" value="Immunoglobulins"/>
    <property type="match status" value="1"/>
</dbReference>
<dbReference type="Pfam" id="PF07494">
    <property type="entry name" value="Reg_prop"/>
    <property type="match status" value="7"/>
</dbReference>
<dbReference type="Gene3D" id="2.130.10.10">
    <property type="entry name" value="YVTN repeat-like/Quinoprotein amine dehydrogenase"/>
    <property type="match status" value="4"/>
</dbReference>
<evidence type="ECO:0000259" key="4">
    <source>
        <dbReference type="SMART" id="SM00331"/>
    </source>
</evidence>
<dbReference type="PANTHER" id="PTHR43156">
    <property type="entry name" value="STAGE II SPORULATION PROTEIN E-RELATED"/>
    <property type="match status" value="1"/>
</dbReference>
<keyword evidence="2" id="KW-0812">Transmembrane</keyword>
<dbReference type="SUPFAM" id="SSF63829">
    <property type="entry name" value="Calcium-dependent phosphotriesterase"/>
    <property type="match status" value="4"/>
</dbReference>
<dbReference type="PANTHER" id="PTHR43156:SF9">
    <property type="entry name" value="HAMP DOMAIN-CONTAINING PROTEIN"/>
    <property type="match status" value="1"/>
</dbReference>
<keyword evidence="6" id="KW-1185">Reference proteome</keyword>
<name>A0ABX8BBW1_9BACT</name>
<dbReference type="EMBL" id="CP072649">
    <property type="protein sequence ID" value="QUW04156.1"/>
    <property type="molecule type" value="Genomic_DNA"/>
</dbReference>
<evidence type="ECO:0000256" key="3">
    <source>
        <dbReference type="SAM" id="SignalP"/>
    </source>
</evidence>
<evidence type="ECO:0000256" key="1">
    <source>
        <dbReference type="ARBA" id="ARBA00022801"/>
    </source>
</evidence>
<feature type="signal peptide" evidence="3">
    <location>
        <begin position="1"/>
        <end position="31"/>
    </location>
</feature>
<gene>
    <name evidence="5" type="ORF">J8C06_14025</name>
</gene>
<reference evidence="5 6" key="1">
    <citation type="submission" date="2021-03" db="EMBL/GenBank/DDBJ databases">
        <title>Genomic and phenotypic characterization of Chloracidobacterium isolates provides evidence for multiple species.</title>
        <authorList>
            <person name="Saini M.K."/>
            <person name="Costas A.M.G."/>
            <person name="Tank M."/>
            <person name="Bryant D.A."/>
        </authorList>
    </citation>
    <scope>NUCLEOTIDE SEQUENCE [LARGE SCALE GENOMIC DNA]</scope>
    <source>
        <strain evidence="5 6">BV2-C</strain>
    </source>
</reference>
<proteinExistence type="predicted"/>